<evidence type="ECO:0000256" key="1">
    <source>
        <dbReference type="ARBA" id="ARBA00022723"/>
    </source>
</evidence>
<reference evidence="7 8" key="1">
    <citation type="journal article" date="2021" name="Environ. Microbiol.">
        <title>Gene family expansions and transcriptome signatures uncover fungal adaptations to wood decay.</title>
        <authorList>
            <person name="Hage H."/>
            <person name="Miyauchi S."/>
            <person name="Viragh M."/>
            <person name="Drula E."/>
            <person name="Min B."/>
            <person name="Chaduli D."/>
            <person name="Navarro D."/>
            <person name="Favel A."/>
            <person name="Norest M."/>
            <person name="Lesage-Meessen L."/>
            <person name="Balint B."/>
            <person name="Merenyi Z."/>
            <person name="de Eugenio L."/>
            <person name="Morin E."/>
            <person name="Martinez A.T."/>
            <person name="Baldrian P."/>
            <person name="Stursova M."/>
            <person name="Martinez M.J."/>
            <person name="Novotny C."/>
            <person name="Magnuson J.K."/>
            <person name="Spatafora J.W."/>
            <person name="Maurice S."/>
            <person name="Pangilinan J."/>
            <person name="Andreopoulos W."/>
            <person name="LaButti K."/>
            <person name="Hundley H."/>
            <person name="Na H."/>
            <person name="Kuo A."/>
            <person name="Barry K."/>
            <person name="Lipzen A."/>
            <person name="Henrissat B."/>
            <person name="Riley R."/>
            <person name="Ahrendt S."/>
            <person name="Nagy L.G."/>
            <person name="Grigoriev I.V."/>
            <person name="Martin F."/>
            <person name="Rosso M.N."/>
        </authorList>
    </citation>
    <scope>NUCLEOTIDE SEQUENCE [LARGE SCALE GENOMIC DNA]</scope>
    <source>
        <strain evidence="7 8">CIRM-BRFM 1785</strain>
    </source>
</reference>
<keyword evidence="4" id="KW-0862">Zinc</keyword>
<evidence type="ECO:0000256" key="4">
    <source>
        <dbReference type="ARBA" id="ARBA00022833"/>
    </source>
</evidence>
<evidence type="ECO:0000256" key="5">
    <source>
        <dbReference type="PROSITE-ProRule" id="PRU00042"/>
    </source>
</evidence>
<organism evidence="7 8">
    <name type="scientific">Rhodofomes roseus</name>
    <dbReference type="NCBI Taxonomy" id="34475"/>
    <lineage>
        <taxon>Eukaryota</taxon>
        <taxon>Fungi</taxon>
        <taxon>Dikarya</taxon>
        <taxon>Basidiomycota</taxon>
        <taxon>Agaricomycotina</taxon>
        <taxon>Agaricomycetes</taxon>
        <taxon>Polyporales</taxon>
        <taxon>Rhodofomes</taxon>
    </lineage>
</organism>
<feature type="domain" description="C2H2-type" evidence="6">
    <location>
        <begin position="211"/>
        <end position="240"/>
    </location>
</feature>
<evidence type="ECO:0000313" key="8">
    <source>
        <dbReference type="Proteomes" id="UP000814176"/>
    </source>
</evidence>
<evidence type="ECO:0000256" key="2">
    <source>
        <dbReference type="ARBA" id="ARBA00022737"/>
    </source>
</evidence>
<feature type="domain" description="C2H2-type" evidence="6">
    <location>
        <begin position="102"/>
        <end position="131"/>
    </location>
</feature>
<dbReference type="Pfam" id="PF12874">
    <property type="entry name" value="zf-met"/>
    <property type="match status" value="2"/>
</dbReference>
<dbReference type="PROSITE" id="PS50157">
    <property type="entry name" value="ZINC_FINGER_C2H2_2"/>
    <property type="match status" value="2"/>
</dbReference>
<name>A0ABQ8KAV9_9APHY</name>
<dbReference type="GeneID" id="71997368"/>
<keyword evidence="3 5" id="KW-0863">Zinc-finger</keyword>
<dbReference type="SMART" id="SM00355">
    <property type="entry name" value="ZnF_C2H2"/>
    <property type="match status" value="7"/>
</dbReference>
<gene>
    <name evidence="7" type="ORF">C8Q71DRAFT_152541</name>
</gene>
<comment type="caution">
    <text evidence="7">The sequence shown here is derived from an EMBL/GenBank/DDBJ whole genome shotgun (WGS) entry which is preliminary data.</text>
</comment>
<dbReference type="EMBL" id="JADCUA010000015">
    <property type="protein sequence ID" value="KAH9834646.1"/>
    <property type="molecule type" value="Genomic_DNA"/>
</dbReference>
<proteinExistence type="predicted"/>
<dbReference type="Gene3D" id="3.30.160.60">
    <property type="entry name" value="Classic Zinc Finger"/>
    <property type="match status" value="2"/>
</dbReference>
<dbReference type="PROSITE" id="PS00028">
    <property type="entry name" value="ZINC_FINGER_C2H2_1"/>
    <property type="match status" value="3"/>
</dbReference>
<dbReference type="PANTHER" id="PTHR24409:SF295">
    <property type="entry name" value="AZ2-RELATED"/>
    <property type="match status" value="1"/>
</dbReference>
<accession>A0ABQ8KAV9</accession>
<evidence type="ECO:0000313" key="7">
    <source>
        <dbReference type="EMBL" id="KAH9834646.1"/>
    </source>
</evidence>
<evidence type="ECO:0000256" key="3">
    <source>
        <dbReference type="ARBA" id="ARBA00022771"/>
    </source>
</evidence>
<dbReference type="Proteomes" id="UP000814176">
    <property type="component" value="Unassembled WGS sequence"/>
</dbReference>
<keyword evidence="2" id="KW-0677">Repeat</keyword>
<dbReference type="PANTHER" id="PTHR24409">
    <property type="entry name" value="ZINC FINGER PROTEIN 142"/>
    <property type="match status" value="1"/>
</dbReference>
<dbReference type="InterPro" id="IPR036236">
    <property type="entry name" value="Znf_C2H2_sf"/>
</dbReference>
<dbReference type="InterPro" id="IPR013087">
    <property type="entry name" value="Znf_C2H2_type"/>
</dbReference>
<keyword evidence="1" id="KW-0479">Metal-binding</keyword>
<dbReference type="SUPFAM" id="SSF57667">
    <property type="entry name" value="beta-beta-alpha zinc fingers"/>
    <property type="match status" value="1"/>
</dbReference>
<evidence type="ECO:0000259" key="6">
    <source>
        <dbReference type="PROSITE" id="PS50157"/>
    </source>
</evidence>
<dbReference type="RefSeq" id="XP_047777177.1">
    <property type="nucleotide sequence ID" value="XM_047916636.1"/>
</dbReference>
<keyword evidence="8" id="KW-1185">Reference proteome</keyword>
<protein>
    <recommendedName>
        <fullName evidence="6">C2H2-type domain-containing protein</fullName>
    </recommendedName>
</protein>
<sequence>MTYCDRCERYFPHERALEQHKEDSGNHHICNLCNLDFGEVLLLKRHWVISPKHNYCQKCNAHFTHDGDLMDHCETMHICCRLCRRFYDSALELHEHNRQSHHYCPDCRRLFTSESNLRSHLRSRVHTNTTHLCPGRDCGRKFISMAALILHFESGTCPSRITREQFNRAIAQYDKHHIITNPARMITHGEGDEGRSVVTVATERAWNGSAYECCICRREFRSLQAIDQHLASPAHAQKQFFCPRDFAECGAEFKAASALCQHIEREQCGVRRFRRQIEAHIECLTSSMKRLGF</sequence>